<evidence type="ECO:0000313" key="2">
    <source>
        <dbReference type="EMBL" id="MFC5585041.1"/>
    </source>
</evidence>
<accession>A0ABW0T6N8</accession>
<keyword evidence="1" id="KW-1133">Transmembrane helix</keyword>
<name>A0ABW0T6N8_9HYPH</name>
<sequence length="167" mass="17652">MDKNSNDGLISLLAALGAAGIAVAFYVAALTLPESRFEPMGSAAVPKMIAVIVFICAAFEVVRCARLLLADPSPLHNLMHPGSAAIRRAATVIGYILFFFAIVLVLQSAVVPFMAIAAVLFWIGALFIGVPRTRTMLLALGLVGLVLGVGLELIFTRVFFVNIPAVL</sequence>
<feature type="transmembrane region" description="Helical" evidence="1">
    <location>
        <begin position="48"/>
        <end position="69"/>
    </location>
</feature>
<evidence type="ECO:0000256" key="1">
    <source>
        <dbReference type="SAM" id="Phobius"/>
    </source>
</evidence>
<dbReference type="EMBL" id="JBHSNB010000001">
    <property type="protein sequence ID" value="MFC5585041.1"/>
    <property type="molecule type" value="Genomic_DNA"/>
</dbReference>
<organism evidence="2 3">
    <name type="scientific">Nitratireductor kimnyeongensis</name>
    <dbReference type="NCBI Taxonomy" id="430679"/>
    <lineage>
        <taxon>Bacteria</taxon>
        <taxon>Pseudomonadati</taxon>
        <taxon>Pseudomonadota</taxon>
        <taxon>Alphaproteobacteria</taxon>
        <taxon>Hyphomicrobiales</taxon>
        <taxon>Phyllobacteriaceae</taxon>
        <taxon>Nitratireductor</taxon>
    </lineage>
</organism>
<keyword evidence="3" id="KW-1185">Reference proteome</keyword>
<feature type="transmembrane region" description="Helical" evidence="1">
    <location>
        <begin position="137"/>
        <end position="160"/>
    </location>
</feature>
<evidence type="ECO:0000313" key="3">
    <source>
        <dbReference type="Proteomes" id="UP001596107"/>
    </source>
</evidence>
<reference evidence="3" key="1">
    <citation type="journal article" date="2019" name="Int. J. Syst. Evol. Microbiol.">
        <title>The Global Catalogue of Microorganisms (GCM) 10K type strain sequencing project: providing services to taxonomists for standard genome sequencing and annotation.</title>
        <authorList>
            <consortium name="The Broad Institute Genomics Platform"/>
            <consortium name="The Broad Institute Genome Sequencing Center for Infectious Disease"/>
            <person name="Wu L."/>
            <person name="Ma J."/>
        </authorList>
    </citation>
    <scope>NUCLEOTIDE SEQUENCE [LARGE SCALE GENOMIC DNA]</scope>
    <source>
        <strain evidence="3">JCM 3366</strain>
    </source>
</reference>
<dbReference type="RefSeq" id="WP_223019214.1">
    <property type="nucleotide sequence ID" value="NZ_CP078143.1"/>
</dbReference>
<evidence type="ECO:0008006" key="4">
    <source>
        <dbReference type="Google" id="ProtNLM"/>
    </source>
</evidence>
<gene>
    <name evidence="2" type="ORF">ACFPOD_07960</name>
</gene>
<keyword evidence="1" id="KW-0812">Transmembrane</keyword>
<feature type="transmembrane region" description="Helical" evidence="1">
    <location>
        <begin position="89"/>
        <end position="107"/>
    </location>
</feature>
<feature type="transmembrane region" description="Helical" evidence="1">
    <location>
        <begin position="113"/>
        <end position="130"/>
    </location>
</feature>
<comment type="caution">
    <text evidence="2">The sequence shown here is derived from an EMBL/GenBank/DDBJ whole genome shotgun (WGS) entry which is preliminary data.</text>
</comment>
<protein>
    <recommendedName>
        <fullName evidence="4">Tripartite tricarboxylate transporter TctB family protein</fullName>
    </recommendedName>
</protein>
<proteinExistence type="predicted"/>
<keyword evidence="1" id="KW-0472">Membrane</keyword>
<dbReference type="Proteomes" id="UP001596107">
    <property type="component" value="Unassembled WGS sequence"/>
</dbReference>